<proteinExistence type="predicted"/>
<sequence>MAALAISLIPIWARFYAFNPHIGRLSPAEHPWYFPTLMVHVAACTLAILTGVLQVWPGLRVRYPRLHVRSGRIYVFAGILPAAGSVLVISAYWPYSPFTVSSDILSSLLWLAFTGYGLVLARQGRIDDHRRWMLRSFALTASNVLNQFLGIPLGWIFKPQLNTTFGGNEELLMQVWTGVDVWLGWVLALLAVEWYLEREQLRRSARRRAAMKRRERRPTDPAEMSAANRLR</sequence>
<accession>A0A1A9B822</accession>
<feature type="region of interest" description="Disordered" evidence="1">
    <location>
        <begin position="209"/>
        <end position="231"/>
    </location>
</feature>
<dbReference type="AlphaFoldDB" id="A0A1A9B822"/>
<feature type="transmembrane region" description="Helical" evidence="2">
    <location>
        <begin position="133"/>
        <end position="155"/>
    </location>
</feature>
<dbReference type="Proteomes" id="UP000199558">
    <property type="component" value="Unassembled WGS sequence"/>
</dbReference>
<feature type="transmembrane region" description="Helical" evidence="2">
    <location>
        <begin position="104"/>
        <end position="121"/>
    </location>
</feature>
<feature type="transmembrane region" description="Helical" evidence="2">
    <location>
        <begin position="175"/>
        <end position="196"/>
    </location>
</feature>
<keyword evidence="2" id="KW-1133">Transmembrane helix</keyword>
<keyword evidence="2" id="KW-0812">Transmembrane</keyword>
<dbReference type="InterPro" id="IPR018750">
    <property type="entry name" value="DUF2306_membrane"/>
</dbReference>
<dbReference type="STRING" id="946078.GA0070622_2683"/>
<evidence type="ECO:0000256" key="1">
    <source>
        <dbReference type="SAM" id="MobiDB-lite"/>
    </source>
</evidence>
<name>A0A1A9B822_9ACTN</name>
<keyword evidence="4" id="KW-1185">Reference proteome</keyword>
<feature type="transmembrane region" description="Helical" evidence="2">
    <location>
        <begin position="71"/>
        <end position="92"/>
    </location>
</feature>
<evidence type="ECO:0000313" key="4">
    <source>
        <dbReference type="Proteomes" id="UP000199558"/>
    </source>
</evidence>
<reference evidence="4" key="1">
    <citation type="submission" date="2016-06" db="EMBL/GenBank/DDBJ databases">
        <authorList>
            <person name="Varghese N."/>
            <person name="Submissions Spin"/>
        </authorList>
    </citation>
    <scope>NUCLEOTIDE SEQUENCE [LARGE SCALE GENOMIC DNA]</scope>
    <source>
        <strain evidence="4">DSM 45794</strain>
    </source>
</reference>
<gene>
    <name evidence="3" type="ORF">GA0070622_2683</name>
</gene>
<feature type="transmembrane region" description="Helical" evidence="2">
    <location>
        <begin position="37"/>
        <end position="59"/>
    </location>
</feature>
<dbReference type="EMBL" id="FLRH01000003">
    <property type="protein sequence ID" value="SBT65680.1"/>
    <property type="molecule type" value="Genomic_DNA"/>
</dbReference>
<dbReference type="Pfam" id="PF10067">
    <property type="entry name" value="DUF2306"/>
    <property type="match status" value="1"/>
</dbReference>
<organism evidence="3 4">
    <name type="scientific">Micromonospora sediminicola</name>
    <dbReference type="NCBI Taxonomy" id="946078"/>
    <lineage>
        <taxon>Bacteria</taxon>
        <taxon>Bacillati</taxon>
        <taxon>Actinomycetota</taxon>
        <taxon>Actinomycetes</taxon>
        <taxon>Micromonosporales</taxon>
        <taxon>Micromonosporaceae</taxon>
        <taxon>Micromonospora</taxon>
    </lineage>
</organism>
<evidence type="ECO:0000256" key="2">
    <source>
        <dbReference type="SAM" id="Phobius"/>
    </source>
</evidence>
<keyword evidence="2" id="KW-0472">Membrane</keyword>
<protein>
    <submittedName>
        <fullName evidence="3">Uncharacterized membrane protein</fullName>
    </submittedName>
</protein>
<evidence type="ECO:0000313" key="3">
    <source>
        <dbReference type="EMBL" id="SBT65680.1"/>
    </source>
</evidence>